<proteinExistence type="predicted"/>
<dbReference type="EMBL" id="JAGTJR010000001">
    <property type="protein sequence ID" value="KAH7065166.1"/>
    <property type="molecule type" value="Genomic_DNA"/>
</dbReference>
<reference evidence="1 2" key="1">
    <citation type="journal article" date="2021" name="Nat. Commun.">
        <title>Genetic determinants of endophytism in the Arabidopsis root mycobiome.</title>
        <authorList>
            <person name="Mesny F."/>
            <person name="Miyauchi S."/>
            <person name="Thiergart T."/>
            <person name="Pickel B."/>
            <person name="Atanasova L."/>
            <person name="Karlsson M."/>
            <person name="Huettel B."/>
            <person name="Barry K.W."/>
            <person name="Haridas S."/>
            <person name="Chen C."/>
            <person name="Bauer D."/>
            <person name="Andreopoulos W."/>
            <person name="Pangilinan J."/>
            <person name="LaButti K."/>
            <person name="Riley R."/>
            <person name="Lipzen A."/>
            <person name="Clum A."/>
            <person name="Drula E."/>
            <person name="Henrissat B."/>
            <person name="Kohler A."/>
            <person name="Grigoriev I.V."/>
            <person name="Martin F.M."/>
            <person name="Hacquard S."/>
        </authorList>
    </citation>
    <scope>NUCLEOTIDE SEQUENCE [LARGE SCALE GENOMIC DNA]</scope>
    <source>
        <strain evidence="1 2">MPI-SDFR-AT-0080</strain>
    </source>
</reference>
<sequence length="128" mass="14180">MRKLLIAVSYIIINRRRGCSVVTLAALNPTTAPKAHLPDDERFDRSGLGSCAHPGPDDCGERRYLTRRLTRSTLFPVLAYATGAQGSDPQTGLAGLDVAYPREGDERSGLVQLTFRLRHKQSKKMRTK</sequence>
<evidence type="ECO:0000313" key="2">
    <source>
        <dbReference type="Proteomes" id="UP000774617"/>
    </source>
</evidence>
<comment type="caution">
    <text evidence="1">The sequence shown here is derived from an EMBL/GenBank/DDBJ whole genome shotgun (WGS) entry which is preliminary data.</text>
</comment>
<name>A0ABQ8GV82_9PEZI</name>
<evidence type="ECO:0000313" key="1">
    <source>
        <dbReference type="EMBL" id="KAH7065166.1"/>
    </source>
</evidence>
<protein>
    <submittedName>
        <fullName evidence="1">Uncharacterized protein</fullName>
    </submittedName>
</protein>
<gene>
    <name evidence="1" type="ORF">B0J12DRAFT_693536</name>
</gene>
<dbReference type="Proteomes" id="UP000774617">
    <property type="component" value="Unassembled WGS sequence"/>
</dbReference>
<accession>A0ABQ8GV82</accession>
<keyword evidence="2" id="KW-1185">Reference proteome</keyword>
<organism evidence="1 2">
    <name type="scientific">Macrophomina phaseolina</name>
    <dbReference type="NCBI Taxonomy" id="35725"/>
    <lineage>
        <taxon>Eukaryota</taxon>
        <taxon>Fungi</taxon>
        <taxon>Dikarya</taxon>
        <taxon>Ascomycota</taxon>
        <taxon>Pezizomycotina</taxon>
        <taxon>Dothideomycetes</taxon>
        <taxon>Dothideomycetes incertae sedis</taxon>
        <taxon>Botryosphaeriales</taxon>
        <taxon>Botryosphaeriaceae</taxon>
        <taxon>Macrophomina</taxon>
    </lineage>
</organism>